<dbReference type="PROSITE" id="PS50878">
    <property type="entry name" value="RT_POL"/>
    <property type="match status" value="1"/>
</dbReference>
<protein>
    <submittedName>
        <fullName evidence="4">RNA-directed DNA polymerase from mobile element jockey</fullName>
    </submittedName>
</protein>
<reference evidence="4 5" key="1">
    <citation type="journal article" date="2019" name="Sci. Rep.">
        <title>Orb-weaving spider Araneus ventricosus genome elucidates the spidroin gene catalogue.</title>
        <authorList>
            <person name="Kono N."/>
            <person name="Nakamura H."/>
            <person name="Ohtoshi R."/>
            <person name="Moran D.A.P."/>
            <person name="Shinohara A."/>
            <person name="Yoshida Y."/>
            <person name="Fujiwara M."/>
            <person name="Mori M."/>
            <person name="Tomita M."/>
            <person name="Arakawa K."/>
        </authorList>
    </citation>
    <scope>NUCLEOTIDE SEQUENCE [LARGE SCALE GENOMIC DNA]</scope>
</reference>
<dbReference type="InterPro" id="IPR001878">
    <property type="entry name" value="Znf_CCHC"/>
</dbReference>
<dbReference type="OrthoDB" id="6437682at2759"/>
<organism evidence="4 5">
    <name type="scientific">Araneus ventricosus</name>
    <name type="common">Orbweaver spider</name>
    <name type="synonym">Epeira ventricosa</name>
    <dbReference type="NCBI Taxonomy" id="182803"/>
    <lineage>
        <taxon>Eukaryota</taxon>
        <taxon>Metazoa</taxon>
        <taxon>Ecdysozoa</taxon>
        <taxon>Arthropoda</taxon>
        <taxon>Chelicerata</taxon>
        <taxon>Arachnida</taxon>
        <taxon>Araneae</taxon>
        <taxon>Araneomorphae</taxon>
        <taxon>Entelegynae</taxon>
        <taxon>Araneoidea</taxon>
        <taxon>Araneidae</taxon>
        <taxon>Araneus</taxon>
    </lineage>
</organism>
<dbReference type="PANTHER" id="PTHR36688:SF1">
    <property type="entry name" value="ENDONUCLEASE_EXONUCLEASE_PHOSPHATASE DOMAIN-CONTAINING PROTEIN"/>
    <property type="match status" value="1"/>
</dbReference>
<feature type="domain" description="Reverse transcriptase" evidence="2">
    <location>
        <begin position="600"/>
        <end position="870"/>
    </location>
</feature>
<dbReference type="GO" id="GO:0008270">
    <property type="term" value="F:zinc ion binding"/>
    <property type="evidence" value="ECO:0007669"/>
    <property type="project" value="InterPro"/>
</dbReference>
<dbReference type="Gene3D" id="3.30.420.10">
    <property type="entry name" value="Ribonuclease H-like superfamily/Ribonuclease H"/>
    <property type="match status" value="1"/>
</dbReference>
<dbReference type="Gene3D" id="3.30.70.270">
    <property type="match status" value="1"/>
</dbReference>
<dbReference type="InterPro" id="IPR043128">
    <property type="entry name" value="Rev_trsase/Diguanyl_cyclase"/>
</dbReference>
<dbReference type="Proteomes" id="UP000499080">
    <property type="component" value="Unassembled WGS sequence"/>
</dbReference>
<dbReference type="GO" id="GO:0004523">
    <property type="term" value="F:RNA-DNA hybrid ribonuclease activity"/>
    <property type="evidence" value="ECO:0007669"/>
    <property type="project" value="InterPro"/>
</dbReference>
<dbReference type="InterPro" id="IPR002156">
    <property type="entry name" value="RNaseH_domain"/>
</dbReference>
<proteinExistence type="predicted"/>
<dbReference type="PROSITE" id="PS50879">
    <property type="entry name" value="RNASE_H_1"/>
    <property type="match status" value="1"/>
</dbReference>
<dbReference type="SMART" id="SM00343">
    <property type="entry name" value="ZnF_C2HC"/>
    <property type="match status" value="2"/>
</dbReference>
<comment type="caution">
    <text evidence="4">The sequence shown here is derived from an EMBL/GenBank/DDBJ whole genome shotgun (WGS) entry which is preliminary data.</text>
</comment>
<dbReference type="PANTHER" id="PTHR36688">
    <property type="entry name" value="ENDO/EXONUCLEASE/PHOSPHATASE DOMAIN-CONTAINING PROTEIN"/>
    <property type="match status" value="1"/>
</dbReference>
<feature type="domain" description="RNase H type-1" evidence="3">
    <location>
        <begin position="1080"/>
        <end position="1209"/>
    </location>
</feature>
<evidence type="ECO:0000313" key="5">
    <source>
        <dbReference type="Proteomes" id="UP000499080"/>
    </source>
</evidence>
<dbReference type="Pfam" id="PF13966">
    <property type="entry name" value="zf-RVT"/>
    <property type="match status" value="1"/>
</dbReference>
<name>A0A4Y2WZK5_ARAVE</name>
<evidence type="ECO:0000259" key="3">
    <source>
        <dbReference type="PROSITE" id="PS50879"/>
    </source>
</evidence>
<keyword evidence="4" id="KW-0695">RNA-directed DNA polymerase</keyword>
<gene>
    <name evidence="4" type="primary">pol_3755</name>
    <name evidence="4" type="ORF">AVEN_11697_1</name>
</gene>
<evidence type="ECO:0000259" key="2">
    <source>
        <dbReference type="PROSITE" id="PS50878"/>
    </source>
</evidence>
<dbReference type="InterPro" id="IPR000477">
    <property type="entry name" value="RT_dom"/>
</dbReference>
<dbReference type="InterPro" id="IPR026960">
    <property type="entry name" value="RVT-Znf"/>
</dbReference>
<dbReference type="CDD" id="cd01650">
    <property type="entry name" value="RT_nLTR_like"/>
    <property type="match status" value="1"/>
</dbReference>
<keyword evidence="1" id="KW-0175">Coiled coil</keyword>
<dbReference type="Pfam" id="PF00078">
    <property type="entry name" value="RVT_1"/>
    <property type="match status" value="1"/>
</dbReference>
<sequence length="1368" mass="155787">MTKRKPEEVEEVSAKDRRINFIHITDTSIEEKAKAAFQNGISYVKLCIDNTSGASPWIKPTVINATFGPITQSDDVFSINKNKKLIFVTRHLSSVQKVTKYVNSIQNANVRLIDTNIVTKYVIRDVDTDLFIEDIAAELTKQNIAASKIVRFKKKGTSEPIPIVLVEEIGRTNRSDIRIGRLIFKVYKFIENPKLCYKCLKFGHTQIRCRNENRCKNCGGAHKECSDAPVKCFRCGQAHDALSRECSFYLIEKEIINLVREKDISFNEARKKINSKTYAQTVREHSSEEISVKSGQEIADLREAVKELTNIVSNLTPTVNDIAKLQEVNRQCVGRIAEIQINLDRQVAENNNLKKYIETQRATIESLQSKIAVLESNFEYNPIPSPIVGDDQRTLADLNQFRVSAGSSSYSFTRSTHQHSPWWDVKCNYLKALRRKLLRKAKSYPSRANWIAYKNKAGALRKYAKERKDKFWDHTCQEAASSHQTFRIIKALLDKDGSPCVSNLMLSSGSSLTAPVAQANAIAMSLIKKPPDERIPFDFSPSQNLRSDSDSLNCSFSKREFQNSLYKTKNKSPGADMISKKMISCLTDENKGKILNLFNFLWSNSTVPESWRISKIIPILKPGKNPTEVSSYRPIALTSVLGKVFERMLLARLLRFYMKNSFFSSFHAGFLPYKGCDSLTSVMFHKILTARARKKFIYGISFDIKAAYDNVWHDGVVFKLLQSGIDGKMALWISRFLQDRKAFVYWRGVSSSLFKQERGVPQGSVLSPLLYTIFMNDIYQVLTKNVTCLIYADDIFILVEEDSLEMVKNKMNFCVSKLETWCREWHMDIAPQKSNIINFSARKSSSLFHIYFRGCSIPWVDTIRFLGIQYSANFSFRSHIEQLKIKAIKKLNVIKALASPRWGASASDLLRICNACIIQAIEYGAHTVGMTNKKGFESLQVIQNNIIRFAFGLPRWTPLPILHKVSKEINVPLRFDKRNMTFFIKQFSDRAFTEVSSSIITVNSIISSPVYNRLPCGAKMEKYTRLSNVQLDKIIPSAVPVDFEKSLNFAIRTRDFNFQHHSNNPNIIGIMFQDFKSHLNPDQIILATDASKTASSTAIAAINCSSKVMIKGTIHNTNSVYSAEGFAIALAVLNFVNENKKYIIFTDSMSNLMALKNLNFHSPRSSLFLAQIISEALQTCISLELIYIPAHVGLPENEWADLVAKQALTSPQICDWISPDDAVSACAEIIRQKQDEEWRNSKYYDKYKWLNEFDITKLKIPRRHEVLILRLVTRSLPVQALLHKCRLVDSPNCLHCQVPETCEHIILSCPCYETARDIFRTKMGCIPLSYDWICVLSSKDRSKIKAILAFLSATGRFKKKKKNCDNRV</sequence>
<keyword evidence="5" id="KW-1185">Reference proteome</keyword>
<keyword evidence="4" id="KW-0548">Nucleotidyltransferase</keyword>
<evidence type="ECO:0000313" key="4">
    <source>
        <dbReference type="EMBL" id="GBO42773.1"/>
    </source>
</evidence>
<dbReference type="GO" id="GO:0003964">
    <property type="term" value="F:RNA-directed DNA polymerase activity"/>
    <property type="evidence" value="ECO:0007669"/>
    <property type="project" value="UniProtKB-KW"/>
</dbReference>
<dbReference type="InterPro" id="IPR012337">
    <property type="entry name" value="RNaseH-like_sf"/>
</dbReference>
<keyword evidence="4" id="KW-0808">Transferase</keyword>
<dbReference type="SUPFAM" id="SSF53098">
    <property type="entry name" value="Ribonuclease H-like"/>
    <property type="match status" value="1"/>
</dbReference>
<dbReference type="GO" id="GO:0042575">
    <property type="term" value="C:DNA polymerase complex"/>
    <property type="evidence" value="ECO:0007669"/>
    <property type="project" value="UniProtKB-ARBA"/>
</dbReference>
<dbReference type="EMBL" id="BGPR01069018">
    <property type="protein sequence ID" value="GBO42773.1"/>
    <property type="molecule type" value="Genomic_DNA"/>
</dbReference>
<feature type="coiled-coil region" evidence="1">
    <location>
        <begin position="350"/>
        <end position="377"/>
    </location>
</feature>
<dbReference type="CDD" id="cd09276">
    <property type="entry name" value="Rnase_HI_RT_non_LTR"/>
    <property type="match status" value="1"/>
</dbReference>
<dbReference type="InterPro" id="IPR043502">
    <property type="entry name" value="DNA/RNA_pol_sf"/>
</dbReference>
<dbReference type="GO" id="GO:0003676">
    <property type="term" value="F:nucleic acid binding"/>
    <property type="evidence" value="ECO:0007669"/>
    <property type="project" value="InterPro"/>
</dbReference>
<accession>A0A4Y2WZK5</accession>
<evidence type="ECO:0000256" key="1">
    <source>
        <dbReference type="SAM" id="Coils"/>
    </source>
</evidence>
<dbReference type="SUPFAM" id="SSF56672">
    <property type="entry name" value="DNA/RNA polymerases"/>
    <property type="match status" value="1"/>
</dbReference>
<dbReference type="InterPro" id="IPR052560">
    <property type="entry name" value="RdDP_mobile_element"/>
</dbReference>
<dbReference type="InterPro" id="IPR036397">
    <property type="entry name" value="RNaseH_sf"/>
</dbReference>